<dbReference type="InterPro" id="IPR000182">
    <property type="entry name" value="GNAT_dom"/>
</dbReference>
<gene>
    <name evidence="4" type="ORF">G6N73_01510</name>
</gene>
<dbReference type="PROSITE" id="PS51186">
    <property type="entry name" value="GNAT"/>
    <property type="match status" value="1"/>
</dbReference>
<keyword evidence="2" id="KW-0012">Acyltransferase</keyword>
<proteinExistence type="predicted"/>
<feature type="domain" description="N-acetyltransferase" evidence="3">
    <location>
        <begin position="8"/>
        <end position="163"/>
    </location>
</feature>
<dbReference type="CDD" id="cd04301">
    <property type="entry name" value="NAT_SF"/>
    <property type="match status" value="1"/>
</dbReference>
<evidence type="ECO:0000313" key="5">
    <source>
        <dbReference type="Proteomes" id="UP001642900"/>
    </source>
</evidence>
<keyword evidence="1" id="KW-0808">Transferase</keyword>
<evidence type="ECO:0000313" key="4">
    <source>
        <dbReference type="EMBL" id="NGO49864.1"/>
    </source>
</evidence>
<dbReference type="Gene3D" id="3.40.630.30">
    <property type="match status" value="1"/>
</dbReference>
<dbReference type="RefSeq" id="WP_165022262.1">
    <property type="nucleotide sequence ID" value="NZ_JAAKZF010000001.1"/>
</dbReference>
<dbReference type="Pfam" id="PF00583">
    <property type="entry name" value="Acetyltransf_1"/>
    <property type="match status" value="1"/>
</dbReference>
<dbReference type="InterPro" id="IPR016181">
    <property type="entry name" value="Acyl_CoA_acyltransferase"/>
</dbReference>
<dbReference type="Proteomes" id="UP001642900">
    <property type="component" value="Unassembled WGS sequence"/>
</dbReference>
<dbReference type="InterPro" id="IPR050832">
    <property type="entry name" value="Bact_Acetyltransf"/>
</dbReference>
<dbReference type="GO" id="GO:0016747">
    <property type="term" value="F:acyltransferase activity, transferring groups other than amino-acyl groups"/>
    <property type="evidence" value="ECO:0007669"/>
    <property type="project" value="InterPro"/>
</dbReference>
<dbReference type="AlphaFoldDB" id="A0A6G4W5P1"/>
<name>A0A6G4W5P1_9HYPH</name>
<sequence>MITLPSDIVIRPLVEADAGQYRALRLEALRDSQESFGASVVEEEALSDEEMVRRAVPEAPSATFGAFVGERLVGMATYIQNTREKTRHKGTMVAVYVAPDWRAAKLGRKLVEKVISHAQALGVMLQCTVTAENVAARRLYHSLGFQPYGLERDALCVDGRFLDEELLVLDLRRPAK</sequence>
<dbReference type="PANTHER" id="PTHR43877">
    <property type="entry name" value="AMINOALKYLPHOSPHONATE N-ACETYLTRANSFERASE-RELATED-RELATED"/>
    <property type="match status" value="1"/>
</dbReference>
<keyword evidence="5" id="KW-1185">Reference proteome</keyword>
<evidence type="ECO:0000256" key="2">
    <source>
        <dbReference type="ARBA" id="ARBA00023315"/>
    </source>
</evidence>
<comment type="caution">
    <text evidence="4">The sequence shown here is derived from an EMBL/GenBank/DDBJ whole genome shotgun (WGS) entry which is preliminary data.</text>
</comment>
<evidence type="ECO:0000256" key="1">
    <source>
        <dbReference type="ARBA" id="ARBA00022679"/>
    </source>
</evidence>
<reference evidence="4 5" key="1">
    <citation type="submission" date="2020-02" db="EMBL/GenBank/DDBJ databases">
        <title>Genome sequence of strain CCNWXJ40-4.</title>
        <authorList>
            <person name="Gao J."/>
            <person name="Sun J."/>
        </authorList>
    </citation>
    <scope>NUCLEOTIDE SEQUENCE [LARGE SCALE GENOMIC DNA]</scope>
    <source>
        <strain evidence="4 5">CCNWXJ 40-4</strain>
    </source>
</reference>
<organism evidence="4 5">
    <name type="scientific">Allomesorhizobium camelthorni</name>
    <dbReference type="NCBI Taxonomy" id="475069"/>
    <lineage>
        <taxon>Bacteria</taxon>
        <taxon>Pseudomonadati</taxon>
        <taxon>Pseudomonadota</taxon>
        <taxon>Alphaproteobacteria</taxon>
        <taxon>Hyphomicrobiales</taxon>
        <taxon>Phyllobacteriaceae</taxon>
        <taxon>Allomesorhizobium</taxon>
    </lineage>
</organism>
<evidence type="ECO:0000259" key="3">
    <source>
        <dbReference type="PROSITE" id="PS51186"/>
    </source>
</evidence>
<dbReference type="SUPFAM" id="SSF55729">
    <property type="entry name" value="Acyl-CoA N-acyltransferases (Nat)"/>
    <property type="match status" value="1"/>
</dbReference>
<accession>A0A6G4W5P1</accession>
<dbReference type="EMBL" id="JAAKZF010000001">
    <property type="protein sequence ID" value="NGO49864.1"/>
    <property type="molecule type" value="Genomic_DNA"/>
</dbReference>
<protein>
    <submittedName>
        <fullName evidence="4">GNAT family N-acetyltransferase</fullName>
    </submittedName>
</protein>